<dbReference type="PROSITE" id="PS51441">
    <property type="entry name" value="CPCD_LIKE"/>
    <property type="match status" value="1"/>
</dbReference>
<proteinExistence type="predicted"/>
<evidence type="ECO:0000313" key="9">
    <source>
        <dbReference type="EMBL" id="PSB57421.1"/>
    </source>
</evidence>
<evidence type="ECO:0000256" key="3">
    <source>
        <dbReference type="ARBA" id="ARBA00022738"/>
    </source>
</evidence>
<evidence type="ECO:0000259" key="8">
    <source>
        <dbReference type="PROSITE" id="PS51441"/>
    </source>
</evidence>
<accession>A0A2T1GI64</accession>
<reference evidence="9 10" key="1">
    <citation type="submission" date="2018-03" db="EMBL/GenBank/DDBJ databases">
        <title>The ancient ancestry and fast evolution of plastids.</title>
        <authorList>
            <person name="Moore K.R."/>
            <person name="Magnabosco C."/>
            <person name="Momper L."/>
            <person name="Gold D.A."/>
            <person name="Bosak T."/>
            <person name="Fournier G.P."/>
        </authorList>
    </citation>
    <scope>NUCLEOTIDE SEQUENCE [LARGE SCALE GENOMIC DNA]</scope>
    <source>
        <strain evidence="9 10">CCALA 037</strain>
    </source>
</reference>
<evidence type="ECO:0000313" key="10">
    <source>
        <dbReference type="Proteomes" id="UP000238937"/>
    </source>
</evidence>
<comment type="caution">
    <text evidence="9">The sequence shown here is derived from an EMBL/GenBank/DDBJ whole genome shotgun (WGS) entry which is preliminary data.</text>
</comment>
<dbReference type="AlphaFoldDB" id="A0A2T1GI64"/>
<dbReference type="Pfam" id="PF01383">
    <property type="entry name" value="CpcD"/>
    <property type="match status" value="1"/>
</dbReference>
<dbReference type="GO" id="GO:0031676">
    <property type="term" value="C:plasma membrane-derived thylakoid membrane"/>
    <property type="evidence" value="ECO:0007669"/>
    <property type="project" value="UniProtKB-SubCell"/>
</dbReference>
<sequence>MNRSQLRVKHKLNKSWELKMVDYTVKIDVTNMSSHSPIRSGSYSMKVPFASLSRTMQFIHRSGGKVVEVTKLSANAAVAELPPLAAPVSTTANSKPQSPAATVARTEPKSTQDRSKRGGKNNKR</sequence>
<keyword evidence="4" id="KW-0793">Thylakoid</keyword>
<dbReference type="SMART" id="SM01094">
    <property type="entry name" value="CpcD"/>
    <property type="match status" value="1"/>
</dbReference>
<evidence type="ECO:0000256" key="1">
    <source>
        <dbReference type="ARBA" id="ARBA00004445"/>
    </source>
</evidence>
<keyword evidence="2" id="KW-0042">Antenna complex</keyword>
<keyword evidence="10" id="KW-1185">Reference proteome</keyword>
<name>A0A2T1GI64_9CYAN</name>
<comment type="subcellular location">
    <subcellularLocation>
        <location evidence="1">Cellular thylakoid membrane</location>
        <topology evidence="1">Peripheral membrane protein</topology>
        <orientation evidence="1">Cytoplasmic side</orientation>
    </subcellularLocation>
</comment>
<feature type="domain" description="CpcD-like" evidence="8">
    <location>
        <begin position="22"/>
        <end position="72"/>
    </location>
</feature>
<dbReference type="GO" id="GO:0030089">
    <property type="term" value="C:phycobilisome"/>
    <property type="evidence" value="ECO:0007669"/>
    <property type="project" value="UniProtKB-UniRule"/>
</dbReference>
<dbReference type="EMBL" id="PVWO01000077">
    <property type="protein sequence ID" value="PSB57421.1"/>
    <property type="molecule type" value="Genomic_DNA"/>
</dbReference>
<evidence type="ECO:0000256" key="4">
    <source>
        <dbReference type="ARBA" id="ARBA00023078"/>
    </source>
</evidence>
<keyword evidence="3 6" id="KW-0605">Phycobilisome</keyword>
<keyword evidence="5" id="KW-0472">Membrane</keyword>
<feature type="compositionally biased region" description="Basic and acidic residues" evidence="7">
    <location>
        <begin position="106"/>
        <end position="116"/>
    </location>
</feature>
<evidence type="ECO:0000256" key="7">
    <source>
        <dbReference type="SAM" id="MobiDB-lite"/>
    </source>
</evidence>
<feature type="region of interest" description="Disordered" evidence="7">
    <location>
        <begin position="85"/>
        <end position="124"/>
    </location>
</feature>
<organism evidence="9 10">
    <name type="scientific">Chamaesiphon polymorphus CCALA 037</name>
    <dbReference type="NCBI Taxonomy" id="2107692"/>
    <lineage>
        <taxon>Bacteria</taxon>
        <taxon>Bacillati</taxon>
        <taxon>Cyanobacteriota</taxon>
        <taxon>Cyanophyceae</taxon>
        <taxon>Gomontiellales</taxon>
        <taxon>Chamaesiphonaceae</taxon>
        <taxon>Chamaesiphon</taxon>
    </lineage>
</organism>
<evidence type="ECO:0000256" key="5">
    <source>
        <dbReference type="ARBA" id="ARBA00023136"/>
    </source>
</evidence>
<gene>
    <name evidence="9" type="ORF">C7B77_08410</name>
</gene>
<feature type="compositionally biased region" description="Polar residues" evidence="7">
    <location>
        <begin position="89"/>
        <end position="100"/>
    </location>
</feature>
<protein>
    <recommendedName>
        <fullName evidence="8">CpcD-like domain-containing protein</fullName>
    </recommendedName>
</protein>
<evidence type="ECO:0000256" key="2">
    <source>
        <dbReference type="ARBA" id="ARBA00022549"/>
    </source>
</evidence>
<dbReference type="Proteomes" id="UP000238937">
    <property type="component" value="Unassembled WGS sequence"/>
</dbReference>
<evidence type="ECO:0000256" key="6">
    <source>
        <dbReference type="PROSITE-ProRule" id="PRU00771"/>
    </source>
</evidence>
<dbReference type="InterPro" id="IPR008213">
    <property type="entry name" value="CpcD-like_dom"/>
</dbReference>